<dbReference type="Gene3D" id="2.130.10.10">
    <property type="entry name" value="YVTN repeat-like/Quinoprotein amine dehydrogenase"/>
    <property type="match status" value="2"/>
</dbReference>
<feature type="domain" description="Pyrrolo-quinoline quinone repeat" evidence="2">
    <location>
        <begin position="41"/>
        <end position="227"/>
    </location>
</feature>
<dbReference type="SMART" id="SM00564">
    <property type="entry name" value="PQQ"/>
    <property type="match status" value="3"/>
</dbReference>
<dbReference type="PANTHER" id="PTHR34512">
    <property type="entry name" value="CELL SURFACE PROTEIN"/>
    <property type="match status" value="1"/>
</dbReference>
<reference evidence="3 4" key="1">
    <citation type="submission" date="2023-03" db="EMBL/GenBank/DDBJ databases">
        <title>Genome sequence of Lichtheimia ornata CBS 291.66.</title>
        <authorList>
            <person name="Mohabir J.T."/>
            <person name="Shea T.P."/>
            <person name="Kurbessoian T."/>
            <person name="Berby B."/>
            <person name="Fontaine J."/>
            <person name="Livny J."/>
            <person name="Gnirke A."/>
            <person name="Stajich J.E."/>
            <person name="Cuomo C.A."/>
        </authorList>
    </citation>
    <scope>NUCLEOTIDE SEQUENCE [LARGE SCALE GENOMIC DNA]</scope>
    <source>
        <strain evidence="3">CBS 291.66</strain>
    </source>
</reference>
<dbReference type="InterPro" id="IPR018391">
    <property type="entry name" value="PQQ_b-propeller_rpt"/>
</dbReference>
<feature type="compositionally biased region" description="Low complexity" evidence="1">
    <location>
        <begin position="7"/>
        <end position="23"/>
    </location>
</feature>
<dbReference type="AlphaFoldDB" id="A0AAD7XW35"/>
<dbReference type="InterPro" id="IPR015943">
    <property type="entry name" value="WD40/YVTN_repeat-like_dom_sf"/>
</dbReference>
<dbReference type="Pfam" id="PF13360">
    <property type="entry name" value="PQQ_2"/>
    <property type="match status" value="1"/>
</dbReference>
<evidence type="ECO:0000256" key="1">
    <source>
        <dbReference type="SAM" id="MobiDB-lite"/>
    </source>
</evidence>
<evidence type="ECO:0000259" key="2">
    <source>
        <dbReference type="Pfam" id="PF13360"/>
    </source>
</evidence>
<feature type="compositionally biased region" description="Polar residues" evidence="1">
    <location>
        <begin position="126"/>
        <end position="137"/>
    </location>
</feature>
<sequence length="262" mass="27820">MLKEKCGGSIARSDSSGGSGSSSNLFGSILSPQEILICATRGNVYALSKRDGTPLWKVESPTGTAMSGILSIFVVPESRQVLVAGGGKTACLDMTRGHTVWMNKMDGCGHEPVGLTVMPNKHHTTASEGVSRSNSYDDASMQDEQPPGYDEVTQSSVVVACTNGKCLGINLHNGSTIWRFDCPGGGEEFPNALMDPPTGRVYIGCGKYVYCLQARTGVIIWQRKVSKSIIPGGYMVLATASHNAQANSSFNQFPVPHVNEEG</sequence>
<name>A0AAD7XW35_9FUNG</name>
<dbReference type="RefSeq" id="XP_058340061.1">
    <property type="nucleotide sequence ID" value="XM_058489180.1"/>
</dbReference>
<keyword evidence="4" id="KW-1185">Reference proteome</keyword>
<gene>
    <name evidence="3" type="ORF">O0I10_009183</name>
</gene>
<dbReference type="EMBL" id="JARTCD010000052">
    <property type="protein sequence ID" value="KAJ8655148.1"/>
    <property type="molecule type" value="Genomic_DNA"/>
</dbReference>
<dbReference type="PANTHER" id="PTHR34512:SF30">
    <property type="entry name" value="OUTER MEMBRANE PROTEIN ASSEMBLY FACTOR BAMB"/>
    <property type="match status" value="1"/>
</dbReference>
<dbReference type="SUPFAM" id="SSF50998">
    <property type="entry name" value="Quinoprotein alcohol dehydrogenase-like"/>
    <property type="match status" value="1"/>
</dbReference>
<dbReference type="InterPro" id="IPR002372">
    <property type="entry name" value="PQQ_rpt_dom"/>
</dbReference>
<evidence type="ECO:0000313" key="4">
    <source>
        <dbReference type="Proteomes" id="UP001234581"/>
    </source>
</evidence>
<evidence type="ECO:0000313" key="3">
    <source>
        <dbReference type="EMBL" id="KAJ8655148.1"/>
    </source>
</evidence>
<dbReference type="Proteomes" id="UP001234581">
    <property type="component" value="Unassembled WGS sequence"/>
</dbReference>
<feature type="region of interest" description="Disordered" evidence="1">
    <location>
        <begin position="1"/>
        <end position="23"/>
    </location>
</feature>
<accession>A0AAD7XW35</accession>
<dbReference type="GeneID" id="83216590"/>
<protein>
    <recommendedName>
        <fullName evidence="2">Pyrrolo-quinoline quinone repeat domain-containing protein</fullName>
    </recommendedName>
</protein>
<feature type="region of interest" description="Disordered" evidence="1">
    <location>
        <begin position="123"/>
        <end position="149"/>
    </location>
</feature>
<organism evidence="3 4">
    <name type="scientific">Lichtheimia ornata</name>
    <dbReference type="NCBI Taxonomy" id="688661"/>
    <lineage>
        <taxon>Eukaryota</taxon>
        <taxon>Fungi</taxon>
        <taxon>Fungi incertae sedis</taxon>
        <taxon>Mucoromycota</taxon>
        <taxon>Mucoromycotina</taxon>
        <taxon>Mucoromycetes</taxon>
        <taxon>Mucorales</taxon>
        <taxon>Lichtheimiaceae</taxon>
        <taxon>Lichtheimia</taxon>
    </lineage>
</organism>
<comment type="caution">
    <text evidence="3">The sequence shown here is derived from an EMBL/GenBank/DDBJ whole genome shotgun (WGS) entry which is preliminary data.</text>
</comment>
<dbReference type="InterPro" id="IPR011047">
    <property type="entry name" value="Quinoprotein_ADH-like_sf"/>
</dbReference>
<proteinExistence type="predicted"/>